<dbReference type="GeneID" id="38472889"/>
<evidence type="ECO:0000313" key="2">
    <source>
        <dbReference type="EMBL" id="RMB09062.1"/>
    </source>
</evidence>
<dbReference type="RefSeq" id="WP_121921962.1">
    <property type="nucleotide sequence ID" value="NZ_CP034145.1"/>
</dbReference>
<organism evidence="2 3">
    <name type="scientific">Haloplanus aerogenes</name>
    <dbReference type="NCBI Taxonomy" id="660522"/>
    <lineage>
        <taxon>Archaea</taxon>
        <taxon>Methanobacteriati</taxon>
        <taxon>Methanobacteriota</taxon>
        <taxon>Stenosarchaea group</taxon>
        <taxon>Halobacteria</taxon>
        <taxon>Halobacteriales</taxon>
        <taxon>Haloferacaceae</taxon>
        <taxon>Haloplanus</taxon>
    </lineage>
</organism>
<dbReference type="Proteomes" id="UP000277326">
    <property type="component" value="Unassembled WGS sequence"/>
</dbReference>
<evidence type="ECO:0000313" key="4">
    <source>
        <dbReference type="Proteomes" id="UP000282007"/>
    </source>
</evidence>
<dbReference type="EMBL" id="CP034145">
    <property type="protein sequence ID" value="AZH26847.1"/>
    <property type="molecule type" value="Genomic_DNA"/>
</dbReference>
<accession>A0A3M0CIB2</accession>
<dbReference type="OrthoDB" id="346097at2157"/>
<reference evidence="2 3" key="1">
    <citation type="journal article" date="2015" name="Stand. Genomic Sci.">
        <title>Genomic Encyclopedia of Bacterial and Archaeal Type Strains, Phase III: the genomes of soil and plant-associated and newly described type strains.</title>
        <authorList>
            <person name="Whitman W.B."/>
            <person name="Woyke T."/>
            <person name="Klenk H.P."/>
            <person name="Zhou Y."/>
            <person name="Lilburn T.G."/>
            <person name="Beck B.J."/>
            <person name="De Vos P."/>
            <person name="Vandamme P."/>
            <person name="Eisen J.A."/>
            <person name="Garrity G."/>
            <person name="Hugenholtz P."/>
            <person name="Kyrpides N.C."/>
        </authorList>
    </citation>
    <scope>NUCLEOTIDE SEQUENCE [LARGE SCALE GENOMIC DNA]</scope>
    <source>
        <strain evidence="2 3">CGMCC 1.10124</strain>
    </source>
</reference>
<keyword evidence="4" id="KW-1185">Reference proteome</keyword>
<reference evidence="1 4" key="2">
    <citation type="submission" date="2018-07" db="EMBL/GenBank/DDBJ databases">
        <title>Genome sequences of Haloplanus aerogenes JCM 16430T.</title>
        <authorList>
            <person name="Kim Y.B."/>
            <person name="Roh S.W."/>
        </authorList>
    </citation>
    <scope>NUCLEOTIDE SEQUENCE [LARGE SCALE GENOMIC DNA]</scope>
    <source>
        <strain evidence="1 4">JCM 16430</strain>
    </source>
</reference>
<dbReference type="Proteomes" id="UP000282007">
    <property type="component" value="Chromosome"/>
</dbReference>
<gene>
    <name evidence="2" type="ORF">ATH50_3432</name>
    <name evidence="1" type="ORF">DU502_16345</name>
</gene>
<name>A0A3M0CIB2_9EURY</name>
<evidence type="ECO:0000313" key="3">
    <source>
        <dbReference type="Proteomes" id="UP000277326"/>
    </source>
</evidence>
<evidence type="ECO:0000313" key="1">
    <source>
        <dbReference type="EMBL" id="AZH26847.1"/>
    </source>
</evidence>
<dbReference type="KEGG" id="haer:DU502_16345"/>
<protein>
    <submittedName>
        <fullName evidence="2">Uncharacterized protein</fullName>
    </submittedName>
</protein>
<dbReference type="AlphaFoldDB" id="A0A3M0CIB2"/>
<proteinExistence type="predicted"/>
<dbReference type="EMBL" id="REFS01000009">
    <property type="protein sequence ID" value="RMB09062.1"/>
    <property type="molecule type" value="Genomic_DNA"/>
</dbReference>
<sequence length="175" mass="19465">MSKGLTQPDDLTEKRTKLLKVTASDLGQAEFARSQLNAHLYYNDVGHLIGEEDEEEEATLQTTTSLLNTIVEEDGYLHKTEQGGTNRFIIDTEADEDAGDQVTAVTPSEIADLVAQVADRHGVSIKIPEDRLPEWSFVCDRVNSAVGHRVLQVASNPNRYRMTTKGLRLIKDELL</sequence>
<reference evidence="2" key="3">
    <citation type="submission" date="2018-10" db="EMBL/GenBank/DDBJ databases">
        <authorList>
            <person name="Whitman W."/>
            <person name="Huntemann M."/>
            <person name="Clum A."/>
            <person name="Pillay M."/>
            <person name="Palaniappan K."/>
            <person name="Varghese N."/>
            <person name="Mikhailova N."/>
            <person name="Stamatis D."/>
            <person name="Reddy T."/>
            <person name="Daum C."/>
            <person name="Shapiro N."/>
            <person name="Ivanova N."/>
            <person name="Kyrpides N."/>
            <person name="Woyke T."/>
        </authorList>
    </citation>
    <scope>NUCLEOTIDE SEQUENCE</scope>
    <source>
        <strain evidence="2">CGMCC 1.10124</strain>
    </source>
</reference>